<protein>
    <submittedName>
        <fullName evidence="3">Phage/plasmid replication protein, gene II/X family</fullName>
    </submittedName>
</protein>
<evidence type="ECO:0000313" key="4">
    <source>
        <dbReference type="Proteomes" id="UP000199517"/>
    </source>
</evidence>
<dbReference type="Pfam" id="PF05155">
    <property type="entry name" value="G2P_X_C"/>
    <property type="match status" value="1"/>
</dbReference>
<evidence type="ECO:0000313" key="3">
    <source>
        <dbReference type="EMBL" id="SFE32807.1"/>
    </source>
</evidence>
<dbReference type="NCBIfam" id="TIGR01629">
    <property type="entry name" value="rep_II_X"/>
    <property type="match status" value="1"/>
</dbReference>
<reference evidence="4" key="1">
    <citation type="submission" date="2016-10" db="EMBL/GenBank/DDBJ databases">
        <authorList>
            <person name="Varghese N."/>
            <person name="Submissions S."/>
        </authorList>
    </citation>
    <scope>NUCLEOTIDE SEQUENCE [LARGE SCALE GENOMIC DNA]</scope>
    <source>
        <strain evidence="4">DSM 7481</strain>
    </source>
</reference>
<sequence>MPVTRHFSTVSGTEHLSGLPELVDVPELFQLFPKPGSHPEWYPQPVTKVQLVGFCDWLSIYQRHYGGGLPKVADGAVMRIDSDGQVESLTLKKLRIEGSHESSVFVRCDGETVWFDGNVSKLGRPDNVFGYTFRECLRIINGLLAELGLPPFSEGDRYVTSFKGEPRTCWTGAMVTRVDITQNYAVGGKENAYHFMRYLQSQQASRLKTGTFGDGETVDFGRGSRRLYFKAYLKGPELRRHAGKVRADPESMFKPEPDPYVLQLADWCDAVGLVRVELTVKATKLHDMGCHYLGGFDMRQLELEFNERCEVLTRASADVDELTELPKHLLATYRMWQAGDDLTTKLARNTFYTHRRALLPFGVDIAIKSNVVPLKTRTRVIQLGPVSMPDWYELPEIERKRYVQRCG</sequence>
<accession>A0A1I1ZM68</accession>
<dbReference type="EMBL" id="FOMQ01000031">
    <property type="protein sequence ID" value="SFE32807.1"/>
    <property type="molecule type" value="Genomic_DNA"/>
</dbReference>
<dbReference type="InterPro" id="IPR006516">
    <property type="entry name" value="G2P"/>
</dbReference>
<dbReference type="Proteomes" id="UP000199517">
    <property type="component" value="Unassembled WGS sequence"/>
</dbReference>
<evidence type="ECO:0000259" key="2">
    <source>
        <dbReference type="Pfam" id="PF05155"/>
    </source>
</evidence>
<dbReference type="InterPro" id="IPR022688">
    <property type="entry name" value="G2P_C"/>
</dbReference>
<name>A0A1I1ZM68_9BURK</name>
<dbReference type="InterPro" id="IPR022686">
    <property type="entry name" value="G2P_N"/>
</dbReference>
<keyword evidence="4" id="KW-1185">Reference proteome</keyword>
<dbReference type="STRING" id="32040.SAMN04489710_1317"/>
<dbReference type="GO" id="GO:0006260">
    <property type="term" value="P:DNA replication"/>
    <property type="evidence" value="ECO:0007669"/>
    <property type="project" value="InterPro"/>
</dbReference>
<dbReference type="AlphaFoldDB" id="A0A1I1ZM68"/>
<organism evidence="3 4">
    <name type="scientific">Paracidovorax konjaci</name>
    <dbReference type="NCBI Taxonomy" id="32040"/>
    <lineage>
        <taxon>Bacteria</taxon>
        <taxon>Pseudomonadati</taxon>
        <taxon>Pseudomonadota</taxon>
        <taxon>Betaproteobacteria</taxon>
        <taxon>Burkholderiales</taxon>
        <taxon>Comamonadaceae</taxon>
        <taxon>Paracidovorax</taxon>
    </lineage>
</organism>
<gene>
    <name evidence="3" type="ORF">SAMN04489710_1317</name>
</gene>
<feature type="domain" description="Replication-associated protein G2P N-terminal" evidence="1">
    <location>
        <begin position="72"/>
        <end position="293"/>
    </location>
</feature>
<dbReference type="RefSeq" id="WP_245783773.1">
    <property type="nucleotide sequence ID" value="NZ_FOMQ01000031.1"/>
</dbReference>
<evidence type="ECO:0000259" key="1">
    <source>
        <dbReference type="Pfam" id="PF05144"/>
    </source>
</evidence>
<feature type="domain" description="Replication-associated protein G2P C-terminal" evidence="2">
    <location>
        <begin position="322"/>
        <end position="395"/>
    </location>
</feature>
<proteinExistence type="predicted"/>
<dbReference type="Pfam" id="PF05144">
    <property type="entry name" value="Phage_CRI"/>
    <property type="match status" value="1"/>
</dbReference>